<dbReference type="SUPFAM" id="SSF63817">
    <property type="entry name" value="Sortase"/>
    <property type="match status" value="1"/>
</dbReference>
<dbReference type="InterPro" id="IPR023365">
    <property type="entry name" value="Sortase_dom-sf"/>
</dbReference>
<dbReference type="CDD" id="cd05829">
    <property type="entry name" value="Sortase_F"/>
    <property type="match status" value="1"/>
</dbReference>
<evidence type="ECO:0000313" key="4">
    <source>
        <dbReference type="Proteomes" id="UP000291591"/>
    </source>
</evidence>
<organism evidence="3 4">
    <name type="scientific">Pseudonocardia sediminis</name>
    <dbReference type="NCBI Taxonomy" id="1397368"/>
    <lineage>
        <taxon>Bacteria</taxon>
        <taxon>Bacillati</taxon>
        <taxon>Actinomycetota</taxon>
        <taxon>Actinomycetes</taxon>
        <taxon>Pseudonocardiales</taxon>
        <taxon>Pseudonocardiaceae</taxon>
        <taxon>Pseudonocardia</taxon>
    </lineage>
</organism>
<proteinExistence type="predicted"/>
<name>A0A4Q7UPL9_PSEST</name>
<dbReference type="GO" id="GO:0016787">
    <property type="term" value="F:hydrolase activity"/>
    <property type="evidence" value="ECO:0007669"/>
    <property type="project" value="UniProtKB-KW"/>
</dbReference>
<accession>A0A4Q7UPL9</accession>
<keyword evidence="2" id="KW-0472">Membrane</keyword>
<dbReference type="Gene3D" id="2.40.260.10">
    <property type="entry name" value="Sortase"/>
    <property type="match status" value="1"/>
</dbReference>
<dbReference type="RefSeq" id="WP_130288285.1">
    <property type="nucleotide sequence ID" value="NZ_SHKL01000001.1"/>
</dbReference>
<dbReference type="InterPro" id="IPR005754">
    <property type="entry name" value="Sortase"/>
</dbReference>
<dbReference type="AlphaFoldDB" id="A0A4Q7UPL9"/>
<evidence type="ECO:0000313" key="3">
    <source>
        <dbReference type="EMBL" id="RZT83545.1"/>
    </source>
</evidence>
<keyword evidence="1" id="KW-0378">Hydrolase</keyword>
<evidence type="ECO:0000256" key="2">
    <source>
        <dbReference type="SAM" id="Phobius"/>
    </source>
</evidence>
<dbReference type="NCBIfam" id="NF033748">
    <property type="entry name" value="class_F_sortase"/>
    <property type="match status" value="1"/>
</dbReference>
<keyword evidence="2" id="KW-1133">Transmembrane helix</keyword>
<sequence>MTGDTPAPRRRRRLALLFAAVLAVVGVALVGFALLNQQSAPEPTAAAGVPVAPGIVGSFPASAKPVGELLPASPPASIAIPEIGVSSPVNPVGLNPDGTLEVPAPGPLYDQAAWYRASATPGELGPSIIIGHVDSAANGPSVFFDLARLTPGQNVTVKRADGVTTTFLIDSVRTFQKDSFPTQEVYATGNRSELRLITCGGPFDSAAGSYKDNTVVFAHLVDSSRS</sequence>
<dbReference type="EMBL" id="SHKL01000001">
    <property type="protein sequence ID" value="RZT83545.1"/>
    <property type="molecule type" value="Genomic_DNA"/>
</dbReference>
<keyword evidence="4" id="KW-1185">Reference proteome</keyword>
<comment type="caution">
    <text evidence="3">The sequence shown here is derived from an EMBL/GenBank/DDBJ whole genome shotgun (WGS) entry which is preliminary data.</text>
</comment>
<dbReference type="OrthoDB" id="525039at2"/>
<protein>
    <submittedName>
        <fullName evidence="3">Sortase (Surface protein transpeptidase)</fullName>
    </submittedName>
</protein>
<reference evidence="3 4" key="1">
    <citation type="submission" date="2019-02" db="EMBL/GenBank/DDBJ databases">
        <title>Sequencing the genomes of 1000 actinobacteria strains.</title>
        <authorList>
            <person name="Klenk H.-P."/>
        </authorList>
    </citation>
    <scope>NUCLEOTIDE SEQUENCE [LARGE SCALE GENOMIC DNA]</scope>
    <source>
        <strain evidence="3 4">DSM 45779</strain>
    </source>
</reference>
<keyword evidence="2" id="KW-0812">Transmembrane</keyword>
<dbReference type="Proteomes" id="UP000291591">
    <property type="component" value="Unassembled WGS sequence"/>
</dbReference>
<gene>
    <name evidence="3" type="ORF">EV383_0351</name>
</gene>
<dbReference type="InterPro" id="IPR042001">
    <property type="entry name" value="Sortase_F"/>
</dbReference>
<evidence type="ECO:0000256" key="1">
    <source>
        <dbReference type="ARBA" id="ARBA00022801"/>
    </source>
</evidence>
<feature type="transmembrane region" description="Helical" evidence="2">
    <location>
        <begin position="14"/>
        <end position="35"/>
    </location>
</feature>
<dbReference type="Pfam" id="PF04203">
    <property type="entry name" value="Sortase"/>
    <property type="match status" value="1"/>
</dbReference>